<protein>
    <submittedName>
        <fullName evidence="1">Uncharacterized protein</fullName>
    </submittedName>
</protein>
<gene>
    <name evidence="1" type="ORF">SCFA_1590010</name>
</gene>
<name>A0A485M0V2_9ZZZZ</name>
<proteinExistence type="predicted"/>
<sequence length="61" mass="7189">MLYLEKILLKELLDVRRMMLKEIMREIEIEIKKKGQTEAMIEEAWAAHAKKTEAQRVSSVS</sequence>
<accession>A0A485M0V2</accession>
<dbReference type="AlphaFoldDB" id="A0A485M0V2"/>
<dbReference type="EMBL" id="CAADRN010000067">
    <property type="protein sequence ID" value="VFU12203.1"/>
    <property type="molecule type" value="Genomic_DNA"/>
</dbReference>
<reference evidence="1" key="1">
    <citation type="submission" date="2019-03" db="EMBL/GenBank/DDBJ databases">
        <authorList>
            <person name="Hao L."/>
        </authorList>
    </citation>
    <scope>NUCLEOTIDE SEQUENCE</scope>
</reference>
<evidence type="ECO:0000313" key="1">
    <source>
        <dbReference type="EMBL" id="VFU12203.1"/>
    </source>
</evidence>
<organism evidence="1">
    <name type="scientific">anaerobic digester metagenome</name>
    <dbReference type="NCBI Taxonomy" id="1263854"/>
    <lineage>
        <taxon>unclassified sequences</taxon>
        <taxon>metagenomes</taxon>
        <taxon>ecological metagenomes</taxon>
    </lineage>
</organism>